<comment type="catalytic activity">
    <reaction evidence="1">
        <text>Hydrolysis of terminal non-reducing N-acetyl-D-hexosamine residues in N-acetyl-beta-D-hexosaminides.</text>
        <dbReference type="EC" id="3.2.1.52"/>
    </reaction>
</comment>
<dbReference type="PANTHER" id="PTHR21040">
    <property type="entry name" value="BCDNA.GH04120"/>
    <property type="match status" value="1"/>
</dbReference>
<dbReference type="Gene3D" id="3.20.20.80">
    <property type="entry name" value="Glycosidases"/>
    <property type="match status" value="1"/>
</dbReference>
<gene>
    <name evidence="6" type="ORF">OESDEN_07944</name>
</gene>
<dbReference type="Proteomes" id="UP000053660">
    <property type="component" value="Unassembled WGS sequence"/>
</dbReference>
<organism evidence="6 7">
    <name type="scientific">Oesophagostomum dentatum</name>
    <name type="common">Nodular worm</name>
    <dbReference type="NCBI Taxonomy" id="61180"/>
    <lineage>
        <taxon>Eukaryota</taxon>
        <taxon>Metazoa</taxon>
        <taxon>Ecdysozoa</taxon>
        <taxon>Nematoda</taxon>
        <taxon>Chromadorea</taxon>
        <taxon>Rhabditida</taxon>
        <taxon>Rhabditina</taxon>
        <taxon>Rhabditomorpha</taxon>
        <taxon>Strongyloidea</taxon>
        <taxon>Strongylidae</taxon>
        <taxon>Oesophagostomum</taxon>
    </lineage>
</organism>
<keyword evidence="7" id="KW-1185">Reference proteome</keyword>
<dbReference type="Pfam" id="PF00728">
    <property type="entry name" value="Glyco_hydro_20"/>
    <property type="match status" value="1"/>
</dbReference>
<keyword evidence="4" id="KW-0378">Hydrolase</keyword>
<dbReference type="OrthoDB" id="5852654at2759"/>
<comment type="similarity">
    <text evidence="2">Belongs to the glycosyl hydrolase 20 family.</text>
</comment>
<name>A0A0B1T7T7_OESDE</name>
<evidence type="ECO:0000256" key="2">
    <source>
        <dbReference type="ARBA" id="ARBA00006285"/>
    </source>
</evidence>
<dbReference type="GO" id="GO:0005975">
    <property type="term" value="P:carbohydrate metabolic process"/>
    <property type="evidence" value="ECO:0007669"/>
    <property type="project" value="InterPro"/>
</dbReference>
<dbReference type="EMBL" id="KN551518">
    <property type="protein sequence ID" value="KHJ92176.1"/>
    <property type="molecule type" value="Genomic_DNA"/>
</dbReference>
<reference evidence="6 7" key="1">
    <citation type="submission" date="2014-03" db="EMBL/GenBank/DDBJ databases">
        <title>Draft genome of the hookworm Oesophagostomum dentatum.</title>
        <authorList>
            <person name="Mitreva M."/>
        </authorList>
    </citation>
    <scope>NUCLEOTIDE SEQUENCE [LARGE SCALE GENOMIC DNA]</scope>
    <source>
        <strain evidence="6 7">OD-Hann</strain>
    </source>
</reference>
<evidence type="ECO:0000313" key="7">
    <source>
        <dbReference type="Proteomes" id="UP000053660"/>
    </source>
</evidence>
<evidence type="ECO:0000313" key="6">
    <source>
        <dbReference type="EMBL" id="KHJ92176.1"/>
    </source>
</evidence>
<evidence type="ECO:0000256" key="4">
    <source>
        <dbReference type="ARBA" id="ARBA00022801"/>
    </source>
</evidence>
<evidence type="ECO:0000256" key="1">
    <source>
        <dbReference type="ARBA" id="ARBA00001231"/>
    </source>
</evidence>
<feature type="domain" description="Glycoside hydrolase family 20 catalytic" evidence="5">
    <location>
        <begin position="13"/>
        <end position="110"/>
    </location>
</feature>
<protein>
    <recommendedName>
        <fullName evidence="3">beta-N-acetylhexosaminidase</fullName>
        <ecNumber evidence="3">3.2.1.52</ecNumber>
    </recommendedName>
</protein>
<dbReference type="InterPro" id="IPR015883">
    <property type="entry name" value="Glyco_hydro_20_cat"/>
</dbReference>
<dbReference type="SUPFAM" id="SSF51445">
    <property type="entry name" value="(Trans)glycosidases"/>
    <property type="match status" value="1"/>
</dbReference>
<accession>A0A0B1T7T7</accession>
<evidence type="ECO:0000256" key="3">
    <source>
        <dbReference type="ARBA" id="ARBA00012663"/>
    </source>
</evidence>
<dbReference type="InterPro" id="IPR017853">
    <property type="entry name" value="GH"/>
</dbReference>
<dbReference type="PANTHER" id="PTHR21040:SF4">
    <property type="entry name" value="BETA-N-ACETYLHEXOSAMINIDASE"/>
    <property type="match status" value="1"/>
</dbReference>
<sequence length="110" mass="12771">MFPWDGALKSVRSTDAYSKKDVETILRKATSLGLDVIPLVQTFGHLEWILKYEKFRRFRENDKYPQVICIGDQEAVKFVKEAVRQVAVVHKPFGLKYFHIGADEAFEVCY</sequence>
<dbReference type="EC" id="3.2.1.52" evidence="3"/>
<dbReference type="AlphaFoldDB" id="A0A0B1T7T7"/>
<evidence type="ECO:0000259" key="5">
    <source>
        <dbReference type="Pfam" id="PF00728"/>
    </source>
</evidence>
<proteinExistence type="inferred from homology"/>
<dbReference type="InterPro" id="IPR038901">
    <property type="entry name" value="HEXDC-like"/>
</dbReference>
<dbReference type="GO" id="GO:0004563">
    <property type="term" value="F:beta-N-acetylhexosaminidase activity"/>
    <property type="evidence" value="ECO:0007669"/>
    <property type="project" value="UniProtKB-EC"/>
</dbReference>